<evidence type="ECO:0000256" key="1">
    <source>
        <dbReference type="SAM" id="Phobius"/>
    </source>
</evidence>
<keyword evidence="3" id="KW-1185">Reference proteome</keyword>
<sequence>MAGTATIDRSAQSSIFNVLAAPFTALGRFLVLLAEANPKMRELDRLSRVTDEDLAAKGLTRDGEIRRIMGVNSYL</sequence>
<dbReference type="EMBL" id="QOKZ01000001">
    <property type="protein sequence ID" value="RMC37852.1"/>
    <property type="molecule type" value="Genomic_DNA"/>
</dbReference>
<dbReference type="OrthoDB" id="7867799at2"/>
<comment type="caution">
    <text evidence="2">The sequence shown here is derived from an EMBL/GenBank/DDBJ whole genome shotgun (WGS) entry which is preliminary data.</text>
</comment>
<feature type="transmembrane region" description="Helical" evidence="1">
    <location>
        <begin position="15"/>
        <end position="34"/>
    </location>
</feature>
<keyword evidence="1" id="KW-1133">Transmembrane helix</keyword>
<name>A0A3M0MJA3_9RHOB</name>
<organism evidence="2 3">
    <name type="scientific">Paracoccus alkanivorans</name>
    <dbReference type="NCBI Taxonomy" id="2116655"/>
    <lineage>
        <taxon>Bacteria</taxon>
        <taxon>Pseudomonadati</taxon>
        <taxon>Pseudomonadota</taxon>
        <taxon>Alphaproteobacteria</taxon>
        <taxon>Rhodobacterales</taxon>
        <taxon>Paracoccaceae</taxon>
        <taxon>Paracoccus</taxon>
    </lineage>
</organism>
<dbReference type="AlphaFoldDB" id="A0A3M0MJA3"/>
<protein>
    <submittedName>
        <fullName evidence="2">DUF1127 domain-containing protein</fullName>
    </submittedName>
</protein>
<proteinExistence type="predicted"/>
<dbReference type="RefSeq" id="WP_122110936.1">
    <property type="nucleotide sequence ID" value="NZ_QOKZ01000001.1"/>
</dbReference>
<evidence type="ECO:0000313" key="2">
    <source>
        <dbReference type="EMBL" id="RMC37852.1"/>
    </source>
</evidence>
<evidence type="ECO:0000313" key="3">
    <source>
        <dbReference type="Proteomes" id="UP000273516"/>
    </source>
</evidence>
<gene>
    <name evidence="2" type="ORF">C9E81_03740</name>
</gene>
<keyword evidence="1" id="KW-0472">Membrane</keyword>
<keyword evidence="1" id="KW-0812">Transmembrane</keyword>
<reference evidence="2 3" key="1">
    <citation type="submission" date="2018-07" db="EMBL/GenBank/DDBJ databases">
        <authorList>
            <person name="Zhang Y."/>
            <person name="Wang L."/>
            <person name="Ma S."/>
        </authorList>
    </citation>
    <scope>NUCLEOTIDE SEQUENCE [LARGE SCALE GENOMIC DNA]</scope>
    <source>
        <strain evidence="2 3">4-2</strain>
    </source>
</reference>
<dbReference type="Proteomes" id="UP000273516">
    <property type="component" value="Unassembled WGS sequence"/>
</dbReference>
<accession>A0A3M0MJA3</accession>